<dbReference type="GO" id="GO:0016874">
    <property type="term" value="F:ligase activity"/>
    <property type="evidence" value="ECO:0007669"/>
    <property type="project" value="UniProtKB-KW"/>
</dbReference>
<evidence type="ECO:0000256" key="4">
    <source>
        <dbReference type="ARBA" id="ARBA00023136"/>
    </source>
</evidence>
<evidence type="ECO:0000313" key="7">
    <source>
        <dbReference type="EMBL" id="SSY94543.1"/>
    </source>
</evidence>
<feature type="transmembrane region" description="Helical" evidence="5">
    <location>
        <begin position="337"/>
        <end position="356"/>
    </location>
</feature>
<feature type="transmembrane region" description="Helical" evidence="5">
    <location>
        <begin position="182"/>
        <end position="199"/>
    </location>
</feature>
<protein>
    <submittedName>
        <fullName evidence="7">Lipid A core - O-antigen ligase and related enzymes</fullName>
    </submittedName>
</protein>
<dbReference type="Pfam" id="PF04932">
    <property type="entry name" value="Wzy_C"/>
    <property type="match status" value="1"/>
</dbReference>
<proteinExistence type="predicted"/>
<feature type="transmembrane region" description="Helical" evidence="5">
    <location>
        <begin position="119"/>
        <end position="136"/>
    </location>
</feature>
<feature type="transmembrane region" description="Helical" evidence="5">
    <location>
        <begin position="36"/>
        <end position="54"/>
    </location>
</feature>
<feature type="transmembrane region" description="Helical" evidence="5">
    <location>
        <begin position="66"/>
        <end position="85"/>
    </location>
</feature>
<dbReference type="Proteomes" id="UP000253728">
    <property type="component" value="Unassembled WGS sequence"/>
</dbReference>
<feature type="transmembrane region" description="Helical" evidence="5">
    <location>
        <begin position="228"/>
        <end position="246"/>
    </location>
</feature>
<organism evidence="7 8">
    <name type="scientific">Aggregatibacter aphrophilus</name>
    <name type="common">Haemophilus aphrophilus</name>
    <dbReference type="NCBI Taxonomy" id="732"/>
    <lineage>
        <taxon>Bacteria</taxon>
        <taxon>Pseudomonadati</taxon>
        <taxon>Pseudomonadota</taxon>
        <taxon>Gammaproteobacteria</taxon>
        <taxon>Pasteurellales</taxon>
        <taxon>Pasteurellaceae</taxon>
        <taxon>Aggregatibacter</taxon>
    </lineage>
</organism>
<dbReference type="InterPro" id="IPR051533">
    <property type="entry name" value="WaaL-like"/>
</dbReference>
<evidence type="ECO:0000256" key="3">
    <source>
        <dbReference type="ARBA" id="ARBA00022989"/>
    </source>
</evidence>
<dbReference type="EMBL" id="UFSP01000001">
    <property type="protein sequence ID" value="SSY94543.1"/>
    <property type="molecule type" value="Genomic_DNA"/>
</dbReference>
<reference evidence="7 8" key="1">
    <citation type="submission" date="2018-06" db="EMBL/GenBank/DDBJ databases">
        <authorList>
            <consortium name="Pathogen Informatics"/>
            <person name="Doyle S."/>
        </authorList>
    </citation>
    <scope>NUCLEOTIDE SEQUENCE [LARGE SCALE GENOMIC DNA]</scope>
    <source>
        <strain evidence="7 8">NCTC5908</strain>
    </source>
</reference>
<evidence type="ECO:0000256" key="1">
    <source>
        <dbReference type="ARBA" id="ARBA00004141"/>
    </source>
</evidence>
<feature type="transmembrane region" description="Helical" evidence="5">
    <location>
        <begin position="391"/>
        <end position="409"/>
    </location>
</feature>
<evidence type="ECO:0000256" key="2">
    <source>
        <dbReference type="ARBA" id="ARBA00022692"/>
    </source>
</evidence>
<dbReference type="InterPro" id="IPR007016">
    <property type="entry name" value="O-antigen_ligase-rel_domated"/>
</dbReference>
<evidence type="ECO:0000259" key="6">
    <source>
        <dbReference type="Pfam" id="PF04932"/>
    </source>
</evidence>
<feature type="transmembrane region" description="Helical" evidence="5">
    <location>
        <begin position="97"/>
        <end position="112"/>
    </location>
</feature>
<feature type="domain" description="O-antigen ligase-related" evidence="6">
    <location>
        <begin position="190"/>
        <end position="345"/>
    </location>
</feature>
<feature type="transmembrane region" description="Helical" evidence="5">
    <location>
        <begin position="12"/>
        <end position="30"/>
    </location>
</feature>
<keyword evidence="4 5" id="KW-0472">Membrane</keyword>
<keyword evidence="7" id="KW-0436">Ligase</keyword>
<dbReference type="GO" id="GO:0016020">
    <property type="term" value="C:membrane"/>
    <property type="evidence" value="ECO:0007669"/>
    <property type="project" value="UniProtKB-SubCell"/>
</dbReference>
<evidence type="ECO:0000313" key="8">
    <source>
        <dbReference type="Proteomes" id="UP000253728"/>
    </source>
</evidence>
<accession>A0A336N689</accession>
<dbReference type="AlphaFoldDB" id="A0A336N689"/>
<gene>
    <name evidence="7" type="ORF">NCTC5908_00906</name>
</gene>
<name>A0A336N689_AGGAP</name>
<keyword evidence="3 5" id="KW-1133">Transmembrane helix</keyword>
<sequence>MIIMQLSKQKTLSVIVNFTIGFFFLSLLSIKNGYNIAPALLIVLGLGYSIYGVIKKWQWSLSKEDKMLICSYLFYFATFVLSFIVHQGKIRELDNPSRVLLFIPVLLLLLHIPPRLNTVLYAIPLGAMIAGITAIYDKLVLHSKMAFSVRIMHIQGGDIAMSLGMFSVAIGFYFFQKTQLKQTALCTFAGLCGILGSILSTARGGWIGVPFILTLILWVYRQHLSKRFFLGLFSILIIAGFGINQLPNNRIAERVAAAEYDISAYLQRNDGSTSVGARFDMWKSALLMAQEKPWLGWGVQGVSEKRKQQFEQGLISQFASGFNHAHNQYLDDLSKRGIVGLLALIGVFFVPFYLFWRNLKSSHAEQKLAGLLGVVHILSVMFYGMSQGFFSHNSGNIFYFFLVIVFYAFTKQQRLLAKHATV</sequence>
<dbReference type="PANTHER" id="PTHR37422:SF17">
    <property type="entry name" value="O-ANTIGEN LIGASE"/>
    <property type="match status" value="1"/>
</dbReference>
<comment type="subcellular location">
    <subcellularLocation>
        <location evidence="1">Membrane</location>
        <topology evidence="1">Multi-pass membrane protein</topology>
    </subcellularLocation>
</comment>
<feature type="transmembrane region" description="Helical" evidence="5">
    <location>
        <begin position="156"/>
        <end position="175"/>
    </location>
</feature>
<dbReference type="PANTHER" id="PTHR37422">
    <property type="entry name" value="TEICHURONIC ACID BIOSYNTHESIS PROTEIN TUAE"/>
    <property type="match status" value="1"/>
</dbReference>
<evidence type="ECO:0000256" key="5">
    <source>
        <dbReference type="SAM" id="Phobius"/>
    </source>
</evidence>
<dbReference type="STRING" id="732.ADJ80_01365"/>
<keyword evidence="2 5" id="KW-0812">Transmembrane</keyword>